<proteinExistence type="predicted"/>
<feature type="domain" description="Inner membrane component" evidence="2">
    <location>
        <begin position="4"/>
        <end position="54"/>
    </location>
</feature>
<dbReference type="AlphaFoldDB" id="A0A6I2GRU5"/>
<dbReference type="RefSeq" id="WP_153861619.1">
    <property type="nucleotide sequence ID" value="NZ_WJQR01000003.1"/>
</dbReference>
<dbReference type="PANTHER" id="PTHR42903:SF1">
    <property type="entry name" value="INNER MEMBRANE PROTEIN YCCF"/>
    <property type="match status" value="1"/>
</dbReference>
<dbReference type="PIRSF" id="PIRSF028777">
    <property type="entry name" value="UCP028777"/>
    <property type="match status" value="1"/>
</dbReference>
<feature type="transmembrane region" description="Helical" evidence="1">
    <location>
        <begin position="55"/>
        <end position="74"/>
    </location>
</feature>
<keyword evidence="5" id="KW-1185">Reference proteome</keyword>
<reference evidence="5 6" key="1">
    <citation type="submission" date="2019-11" db="EMBL/GenBank/DDBJ databases">
        <title>Characterisation of Fundicoccus ignavus gen. nov. sp. nov., a novel genus of the family Aerococcaceae isolated from bulk tank milk.</title>
        <authorList>
            <person name="Siebert A."/>
            <person name="Huptas C."/>
            <person name="Wenning M."/>
            <person name="Scherer S."/>
            <person name="Doll E.V."/>
        </authorList>
    </citation>
    <scope>NUCLEOTIDE SEQUENCE [LARGE SCALE GENOMIC DNA]</scope>
    <source>
        <strain evidence="3 6">DSM 109653</strain>
        <strain evidence="4 5">WS4759</strain>
    </source>
</reference>
<evidence type="ECO:0000313" key="6">
    <source>
        <dbReference type="Proteomes" id="UP000469870"/>
    </source>
</evidence>
<dbReference type="Proteomes" id="UP000430975">
    <property type="component" value="Unassembled WGS sequence"/>
</dbReference>
<evidence type="ECO:0000256" key="1">
    <source>
        <dbReference type="SAM" id="Phobius"/>
    </source>
</evidence>
<protein>
    <submittedName>
        <fullName evidence="4">YccF domain-containing protein</fullName>
    </submittedName>
</protein>
<dbReference type="NCBIfam" id="NF008740">
    <property type="entry name" value="PRK11770.1-2"/>
    <property type="match status" value="1"/>
</dbReference>
<evidence type="ECO:0000313" key="3">
    <source>
        <dbReference type="EMBL" id="MRI81204.1"/>
    </source>
</evidence>
<feature type="transmembrane region" description="Helical" evidence="1">
    <location>
        <begin position="6"/>
        <end position="35"/>
    </location>
</feature>
<keyword evidence="1" id="KW-0812">Transmembrane</keyword>
<organism evidence="4 5">
    <name type="scientific">Fundicoccus ignavus</name>
    <dbReference type="NCBI Taxonomy" id="2664442"/>
    <lineage>
        <taxon>Bacteria</taxon>
        <taxon>Bacillati</taxon>
        <taxon>Bacillota</taxon>
        <taxon>Bacilli</taxon>
        <taxon>Lactobacillales</taxon>
        <taxon>Aerococcaceae</taxon>
        <taxon>Fundicoccus</taxon>
    </lineage>
</organism>
<dbReference type="EMBL" id="WJQR01000003">
    <property type="protein sequence ID" value="MRI81204.1"/>
    <property type="molecule type" value="Genomic_DNA"/>
</dbReference>
<dbReference type="InterPro" id="IPR052937">
    <property type="entry name" value="Inner_membrane_protein"/>
</dbReference>
<keyword evidence="1" id="KW-0472">Membrane</keyword>
<dbReference type="GO" id="GO:0005886">
    <property type="term" value="C:plasma membrane"/>
    <property type="evidence" value="ECO:0007669"/>
    <property type="project" value="TreeGrafter"/>
</dbReference>
<comment type="caution">
    <text evidence="4">The sequence shown here is derived from an EMBL/GenBank/DDBJ whole genome shotgun (WGS) entry which is preliminary data.</text>
</comment>
<evidence type="ECO:0000313" key="4">
    <source>
        <dbReference type="EMBL" id="MRI86195.1"/>
    </source>
</evidence>
<dbReference type="PANTHER" id="PTHR42903">
    <property type="entry name" value="INNER MEMBRANE PROTEIN YCCF"/>
    <property type="match status" value="1"/>
</dbReference>
<accession>A0A6I2GRU5</accession>
<feature type="domain" description="Inner membrane component" evidence="2">
    <location>
        <begin position="66"/>
        <end position="115"/>
    </location>
</feature>
<dbReference type="InterPro" id="IPR031308">
    <property type="entry name" value="UCP028777"/>
</dbReference>
<evidence type="ECO:0000313" key="5">
    <source>
        <dbReference type="Proteomes" id="UP000430975"/>
    </source>
</evidence>
<keyword evidence="1" id="KW-1133">Transmembrane helix</keyword>
<name>A0A6I2GRU5_9LACT</name>
<dbReference type="Pfam" id="PF03733">
    <property type="entry name" value="YccF"/>
    <property type="match status" value="2"/>
</dbReference>
<dbReference type="EMBL" id="WJQS01000010">
    <property type="protein sequence ID" value="MRI86195.1"/>
    <property type="molecule type" value="Genomic_DNA"/>
</dbReference>
<dbReference type="Proteomes" id="UP000469870">
    <property type="component" value="Unassembled WGS sequence"/>
</dbReference>
<feature type="transmembrane region" description="Helical" evidence="1">
    <location>
        <begin position="80"/>
        <end position="99"/>
    </location>
</feature>
<dbReference type="InterPro" id="IPR005185">
    <property type="entry name" value="YccF"/>
</dbReference>
<sequence length="129" mass="14052">MSLLGNLIWLICGGLFSAAAWFFIGLLWSITIIGLPVGLQCFKMARLSLSPFGKIVDSGGSTGSLLLNILWLLLGGIELAIFHFIIGVILCVTIIGIPFGRQFFKFAQLALFPFGATIHRSSQVYRGFN</sequence>
<gene>
    <name evidence="4" type="ORF">GIY09_10095</name>
    <name evidence="3" type="ORF">GIY11_04155</name>
</gene>
<evidence type="ECO:0000259" key="2">
    <source>
        <dbReference type="Pfam" id="PF03733"/>
    </source>
</evidence>